<name>A0A397J908_9GLOM</name>
<accession>A0A397J908</accession>
<organism evidence="1 2">
    <name type="scientific">Diversispora epigaea</name>
    <dbReference type="NCBI Taxonomy" id="1348612"/>
    <lineage>
        <taxon>Eukaryota</taxon>
        <taxon>Fungi</taxon>
        <taxon>Fungi incertae sedis</taxon>
        <taxon>Mucoromycota</taxon>
        <taxon>Glomeromycotina</taxon>
        <taxon>Glomeromycetes</taxon>
        <taxon>Diversisporales</taxon>
        <taxon>Diversisporaceae</taxon>
        <taxon>Diversispora</taxon>
    </lineage>
</organism>
<evidence type="ECO:0000313" key="1">
    <source>
        <dbReference type="EMBL" id="RHZ83268.1"/>
    </source>
</evidence>
<evidence type="ECO:0000313" key="2">
    <source>
        <dbReference type="Proteomes" id="UP000266861"/>
    </source>
</evidence>
<proteinExistence type="predicted"/>
<dbReference type="Proteomes" id="UP000266861">
    <property type="component" value="Unassembled WGS sequence"/>
</dbReference>
<protein>
    <submittedName>
        <fullName evidence="1">Uncharacterized protein</fullName>
    </submittedName>
</protein>
<dbReference type="Gene3D" id="1.20.1170.10">
    <property type="match status" value="1"/>
</dbReference>
<dbReference type="EMBL" id="PQFF01000092">
    <property type="protein sequence ID" value="RHZ83268.1"/>
    <property type="molecule type" value="Genomic_DNA"/>
</dbReference>
<gene>
    <name evidence="1" type="ORF">Glove_99g298</name>
</gene>
<keyword evidence="2" id="KW-1185">Reference proteome</keyword>
<comment type="caution">
    <text evidence="1">The sequence shown here is derived from an EMBL/GenBank/DDBJ whole genome shotgun (WGS) entry which is preliminary data.</text>
</comment>
<dbReference type="OrthoDB" id="2465684at2759"/>
<dbReference type="AlphaFoldDB" id="A0A397J908"/>
<reference evidence="1 2" key="1">
    <citation type="submission" date="2018-08" db="EMBL/GenBank/DDBJ databases">
        <title>Genome and evolution of the arbuscular mycorrhizal fungus Diversispora epigaea (formerly Glomus versiforme) and its bacterial endosymbionts.</title>
        <authorList>
            <person name="Sun X."/>
            <person name="Fei Z."/>
            <person name="Harrison M."/>
        </authorList>
    </citation>
    <scope>NUCLEOTIDE SEQUENCE [LARGE SCALE GENOMIC DNA]</scope>
    <source>
        <strain evidence="1 2">IT104</strain>
    </source>
</reference>
<sequence length="319" mass="36092">MSTSLTDTNNSHDATFDFGELEERVVFCIENFSNCIETSKDICVKESTKKIKDQRLKFHEFVEQSITISYAILSHARDLENLYACYDDLTKEDIHDELTDLSEDAKTNADSCKQMNDKVNEIKKNLIAINSSLQKYRTEVETDIKKMKSDTQDEKRFNEIEREFRKEDFADSMPLALIGGAAIAASAAVSPVLVCAVCIGSAKAIVDGTALVANYVNGYNIDQRLKQEQKESVELIKEMGEGLSKINDTIQKLHTYWERHSKDISHLNSKVSKALNKNKINPLIKRLVGSSSTRLVNDAEEYSRKMRAILTKDQMNISN</sequence>